<dbReference type="SUPFAM" id="SSF53098">
    <property type="entry name" value="Ribonuclease H-like"/>
    <property type="match status" value="1"/>
</dbReference>
<proteinExistence type="predicted"/>
<name>A0A085N4Q5_9BILA</name>
<dbReference type="Proteomes" id="UP000030758">
    <property type="component" value="Unassembled WGS sequence"/>
</dbReference>
<dbReference type="InterPro" id="IPR041588">
    <property type="entry name" value="Integrase_H2C2"/>
</dbReference>
<dbReference type="InterPro" id="IPR012337">
    <property type="entry name" value="RNaseH-like_sf"/>
</dbReference>
<dbReference type="InterPro" id="IPR001584">
    <property type="entry name" value="Integrase_cat-core"/>
</dbReference>
<feature type="domain" description="Integrase catalytic" evidence="2">
    <location>
        <begin position="68"/>
        <end position="239"/>
    </location>
</feature>
<accession>A0A085N4Q5</accession>
<dbReference type="Gene3D" id="3.30.420.10">
    <property type="entry name" value="Ribonuclease H-like superfamily/Ribonuclease H"/>
    <property type="match status" value="1"/>
</dbReference>
<evidence type="ECO:0000256" key="1">
    <source>
        <dbReference type="ARBA" id="ARBA00012493"/>
    </source>
</evidence>
<evidence type="ECO:0000313" key="3">
    <source>
        <dbReference type="EMBL" id="KFD64451.1"/>
    </source>
</evidence>
<dbReference type="EMBL" id="KL367555">
    <property type="protein sequence ID" value="KFD64451.1"/>
    <property type="molecule type" value="Genomic_DNA"/>
</dbReference>
<dbReference type="PROSITE" id="PS50994">
    <property type="entry name" value="INTEGRASE"/>
    <property type="match status" value="1"/>
</dbReference>
<dbReference type="FunFam" id="3.30.420.10:FF:000032">
    <property type="entry name" value="Retrovirus-related Pol polyprotein from transposon 297-like Protein"/>
    <property type="match status" value="1"/>
</dbReference>
<gene>
    <name evidence="3" type="ORF">M514_23298</name>
</gene>
<dbReference type="PANTHER" id="PTHR37984">
    <property type="entry name" value="PROTEIN CBG26694"/>
    <property type="match status" value="1"/>
</dbReference>
<reference evidence="3" key="1">
    <citation type="journal article" date="2014" name="Nat. Genet.">
        <title>Genome and transcriptome of the porcine whipworm Trichuris suis.</title>
        <authorList>
            <person name="Jex A.R."/>
            <person name="Nejsum P."/>
            <person name="Schwarz E.M."/>
            <person name="Hu L."/>
            <person name="Young N.D."/>
            <person name="Hall R.S."/>
            <person name="Korhonen P.K."/>
            <person name="Liao S."/>
            <person name="Thamsborg S."/>
            <person name="Xia J."/>
            <person name="Xu P."/>
            <person name="Wang S."/>
            <person name="Scheerlinck J.P."/>
            <person name="Hofmann A."/>
            <person name="Sternberg P.W."/>
            <person name="Wang J."/>
            <person name="Gasser R.B."/>
        </authorList>
    </citation>
    <scope>NUCLEOTIDE SEQUENCE [LARGE SCALE GENOMIC DNA]</scope>
    <source>
        <strain evidence="3">DCEP-RM93F</strain>
    </source>
</reference>
<dbReference type="GO" id="GO:0003964">
    <property type="term" value="F:RNA-directed DNA polymerase activity"/>
    <property type="evidence" value="ECO:0007669"/>
    <property type="project" value="UniProtKB-EC"/>
</dbReference>
<sequence length="303" mass="34611">MVEQVLQQTHHETTGGHLGINKTVERVRQRFYWPGYRTDARHYVNTCFHCQARNNPATTARAPLQLQRVARPWQKVAIDIMGPLPPTENGNRYILVVMDCFTKFAEAFPLPNQEAKTVTAAEMDQLICRYGIPESIHTNQGRQFESEIFQMLCRELGIQKTRTTPYHPAGNGQVERMNRTLASMLAKVVQEEGRHWDECLPKVMMAYRASAQSSARETRYTVVFGALCRMPEDMFRACDQNANTASAHVRQLKAALAKVHSNARRHLRKAALWQKHNHDRACAGSRHHVGDWVLLKSSKPQRG</sequence>
<organism evidence="3">
    <name type="scientific">Trichuris suis</name>
    <name type="common">pig whipworm</name>
    <dbReference type="NCBI Taxonomy" id="68888"/>
    <lineage>
        <taxon>Eukaryota</taxon>
        <taxon>Metazoa</taxon>
        <taxon>Ecdysozoa</taxon>
        <taxon>Nematoda</taxon>
        <taxon>Enoplea</taxon>
        <taxon>Dorylaimia</taxon>
        <taxon>Trichinellida</taxon>
        <taxon>Trichuridae</taxon>
        <taxon>Trichuris</taxon>
    </lineage>
</organism>
<evidence type="ECO:0000259" key="2">
    <source>
        <dbReference type="PROSITE" id="PS50994"/>
    </source>
</evidence>
<dbReference type="FunFam" id="1.10.340.70:FF:000001">
    <property type="entry name" value="Retrovirus-related Pol polyprotein from transposon gypsy-like Protein"/>
    <property type="match status" value="1"/>
</dbReference>
<dbReference type="Pfam" id="PF00665">
    <property type="entry name" value="rve"/>
    <property type="match status" value="1"/>
</dbReference>
<dbReference type="GO" id="GO:0003676">
    <property type="term" value="F:nucleic acid binding"/>
    <property type="evidence" value="ECO:0007669"/>
    <property type="project" value="InterPro"/>
</dbReference>
<dbReference type="Pfam" id="PF17921">
    <property type="entry name" value="Integrase_H2C2"/>
    <property type="match status" value="1"/>
</dbReference>
<dbReference type="PANTHER" id="PTHR37984:SF15">
    <property type="entry name" value="INTEGRASE CATALYTIC DOMAIN-CONTAINING PROTEIN"/>
    <property type="match status" value="1"/>
</dbReference>
<dbReference type="Gene3D" id="1.10.340.70">
    <property type="match status" value="1"/>
</dbReference>
<dbReference type="AlphaFoldDB" id="A0A085N4Q5"/>
<protein>
    <recommendedName>
        <fullName evidence="1">RNA-directed DNA polymerase</fullName>
        <ecNumber evidence="1">2.7.7.49</ecNumber>
    </recommendedName>
</protein>
<dbReference type="InterPro" id="IPR050951">
    <property type="entry name" value="Retrovirus_Pol_polyprotein"/>
</dbReference>
<dbReference type="GO" id="GO:0015074">
    <property type="term" value="P:DNA integration"/>
    <property type="evidence" value="ECO:0007669"/>
    <property type="project" value="InterPro"/>
</dbReference>
<dbReference type="EC" id="2.7.7.49" evidence="1"/>
<dbReference type="InterPro" id="IPR036397">
    <property type="entry name" value="RNaseH_sf"/>
</dbReference>